<dbReference type="Pfam" id="PF01628">
    <property type="entry name" value="HrcA"/>
    <property type="match status" value="1"/>
</dbReference>
<dbReference type="InterPro" id="IPR036390">
    <property type="entry name" value="WH_DNA-bd_sf"/>
</dbReference>
<evidence type="ECO:0000259" key="6">
    <source>
        <dbReference type="Pfam" id="PF03444"/>
    </source>
</evidence>
<dbReference type="InterPro" id="IPR005104">
    <property type="entry name" value="WHTH_HrcA_DNA-bd"/>
</dbReference>
<dbReference type="Pfam" id="PF03444">
    <property type="entry name" value="WHD_HrcA"/>
    <property type="match status" value="1"/>
</dbReference>
<proteinExistence type="predicted"/>
<dbReference type="SUPFAM" id="SSF46785">
    <property type="entry name" value="Winged helix' DNA-binding domain"/>
    <property type="match status" value="1"/>
</dbReference>
<feature type="domain" description="Heat-inducible transcription repressor HrcA C-terminal" evidence="5">
    <location>
        <begin position="96"/>
        <end position="155"/>
    </location>
</feature>
<evidence type="ECO:0000256" key="4">
    <source>
        <dbReference type="ARBA" id="ARBA00023163"/>
    </source>
</evidence>
<dbReference type="Proteomes" id="UP000177810">
    <property type="component" value="Unassembled WGS sequence"/>
</dbReference>
<reference evidence="7 8" key="1">
    <citation type="journal article" date="2016" name="Nat. Commun.">
        <title>Thousands of microbial genomes shed light on interconnected biogeochemical processes in an aquifer system.</title>
        <authorList>
            <person name="Anantharaman K."/>
            <person name="Brown C.T."/>
            <person name="Hug L.A."/>
            <person name="Sharon I."/>
            <person name="Castelle C.J."/>
            <person name="Probst A.J."/>
            <person name="Thomas B.C."/>
            <person name="Singh A."/>
            <person name="Wilkins M.J."/>
            <person name="Karaoz U."/>
            <person name="Brodie E.L."/>
            <person name="Williams K.H."/>
            <person name="Hubbard S.S."/>
            <person name="Banfield J.F."/>
        </authorList>
    </citation>
    <scope>NUCLEOTIDE SEQUENCE [LARGE SCALE GENOMIC DNA]</scope>
</reference>
<dbReference type="EMBL" id="MHMT01000013">
    <property type="protein sequence ID" value="OGZ32798.1"/>
    <property type="molecule type" value="Genomic_DNA"/>
</dbReference>
<dbReference type="GO" id="GO:0003677">
    <property type="term" value="F:DNA binding"/>
    <property type="evidence" value="ECO:0007669"/>
    <property type="project" value="InterPro"/>
</dbReference>
<dbReference type="AlphaFoldDB" id="A0A1G2F5C9"/>
<evidence type="ECO:0000256" key="3">
    <source>
        <dbReference type="ARBA" id="ARBA00023016"/>
    </source>
</evidence>
<keyword evidence="4" id="KW-0804">Transcription</keyword>
<feature type="domain" description="Winged helix-turn-helix transcription repressor HrcA DNA-binding" evidence="6">
    <location>
        <begin position="2"/>
        <end position="71"/>
    </location>
</feature>
<protein>
    <recommendedName>
        <fullName evidence="9">Heat-inducible transcription repressor HrcA C-terminal domain-containing protein</fullName>
    </recommendedName>
</protein>
<accession>A0A1G2F5C9</accession>
<dbReference type="Gene3D" id="1.10.10.10">
    <property type="entry name" value="Winged helix-like DNA-binding domain superfamily/Winged helix DNA-binding domain"/>
    <property type="match status" value="1"/>
</dbReference>
<comment type="caution">
    <text evidence="7">The sequence shown here is derived from an EMBL/GenBank/DDBJ whole genome shotgun (WGS) entry which is preliminary data.</text>
</comment>
<dbReference type="STRING" id="1801990.A2V69_03145"/>
<dbReference type="InterPro" id="IPR021153">
    <property type="entry name" value="HrcA_C"/>
</dbReference>
<evidence type="ECO:0000259" key="5">
    <source>
        <dbReference type="Pfam" id="PF01628"/>
    </source>
</evidence>
<dbReference type="InterPro" id="IPR002571">
    <property type="entry name" value="HrcA"/>
</dbReference>
<evidence type="ECO:0000313" key="7">
    <source>
        <dbReference type="EMBL" id="OGZ32798.1"/>
    </source>
</evidence>
<dbReference type="SUPFAM" id="SSF55781">
    <property type="entry name" value="GAF domain-like"/>
    <property type="match status" value="1"/>
</dbReference>
<evidence type="ECO:0000313" key="8">
    <source>
        <dbReference type="Proteomes" id="UP000177810"/>
    </source>
</evidence>
<evidence type="ECO:0000256" key="2">
    <source>
        <dbReference type="ARBA" id="ARBA00023015"/>
    </source>
</evidence>
<evidence type="ECO:0000256" key="1">
    <source>
        <dbReference type="ARBA" id="ARBA00022491"/>
    </source>
</evidence>
<sequence>MTIRQQKILEAIIKEYVDNSQPVSSRILAQKLGLSSATLRNEMMELERSGYLLKPHTSAGRVPTEKAYRIFISSLENRGAKVLEKTNKQSSEDIFEKHFNYLFEQIGEEETKVFIGKEIPLVRTKKYTLIVTGFRTSNKKHEVVGLLGPTRMRYDYNISLINKLREMLEDYE</sequence>
<dbReference type="PANTHER" id="PTHR34824">
    <property type="entry name" value="HEAT-INDUCIBLE TRANSCRIPTION REPRESSOR HRCA"/>
    <property type="match status" value="1"/>
</dbReference>
<keyword evidence="1" id="KW-0678">Repressor</keyword>
<keyword evidence="2" id="KW-0805">Transcription regulation</keyword>
<dbReference type="GO" id="GO:0045892">
    <property type="term" value="P:negative regulation of DNA-templated transcription"/>
    <property type="evidence" value="ECO:0007669"/>
    <property type="project" value="TreeGrafter"/>
</dbReference>
<dbReference type="InterPro" id="IPR036388">
    <property type="entry name" value="WH-like_DNA-bd_sf"/>
</dbReference>
<evidence type="ECO:0008006" key="9">
    <source>
        <dbReference type="Google" id="ProtNLM"/>
    </source>
</evidence>
<keyword evidence="3" id="KW-0346">Stress response</keyword>
<dbReference type="PANTHER" id="PTHR34824:SF1">
    <property type="entry name" value="HEAT-INDUCIBLE TRANSCRIPTION REPRESSOR HRCA"/>
    <property type="match status" value="1"/>
</dbReference>
<name>A0A1G2F5C9_9BACT</name>
<gene>
    <name evidence="7" type="ORF">A2V69_03145</name>
</gene>
<organism evidence="7 8">
    <name type="scientific">Candidatus Portnoybacteria bacterium RBG_13_40_8</name>
    <dbReference type="NCBI Taxonomy" id="1801990"/>
    <lineage>
        <taxon>Bacteria</taxon>
        <taxon>Candidatus Portnoyibacteriota</taxon>
    </lineage>
</organism>